<feature type="chain" id="PRO_5044021964" description="Saposin B-type domain-containing protein" evidence="1">
    <location>
        <begin position="23"/>
        <end position="183"/>
    </location>
</feature>
<dbReference type="Gene3D" id="1.10.225.10">
    <property type="entry name" value="Saposin-like"/>
    <property type="match status" value="1"/>
</dbReference>
<evidence type="ECO:0000313" key="2">
    <source>
        <dbReference type="EMBL" id="CAL1528139.1"/>
    </source>
</evidence>
<keyword evidence="1" id="KW-0732">Signal</keyword>
<evidence type="ECO:0000256" key="1">
    <source>
        <dbReference type="SAM" id="SignalP"/>
    </source>
</evidence>
<gene>
    <name evidence="2" type="ORF">GSLYS_00002309001</name>
</gene>
<reference evidence="2 3" key="1">
    <citation type="submission" date="2024-04" db="EMBL/GenBank/DDBJ databases">
        <authorList>
            <consortium name="Genoscope - CEA"/>
            <person name="William W."/>
        </authorList>
    </citation>
    <scope>NUCLEOTIDE SEQUENCE [LARGE SCALE GENOMIC DNA]</scope>
</reference>
<comment type="caution">
    <text evidence="2">The sequence shown here is derived from an EMBL/GenBank/DDBJ whole genome shotgun (WGS) entry which is preliminary data.</text>
</comment>
<dbReference type="EMBL" id="CAXITT010000027">
    <property type="protein sequence ID" value="CAL1528139.1"/>
    <property type="molecule type" value="Genomic_DNA"/>
</dbReference>
<keyword evidence="3" id="KW-1185">Reference proteome</keyword>
<accession>A0AAV2H386</accession>
<feature type="signal peptide" evidence="1">
    <location>
        <begin position="1"/>
        <end position="22"/>
    </location>
</feature>
<dbReference type="AlphaFoldDB" id="A0AAV2H386"/>
<name>A0AAV2H386_LYMST</name>
<evidence type="ECO:0000313" key="3">
    <source>
        <dbReference type="Proteomes" id="UP001497497"/>
    </source>
</evidence>
<organism evidence="2 3">
    <name type="scientific">Lymnaea stagnalis</name>
    <name type="common">Great pond snail</name>
    <name type="synonym">Helix stagnalis</name>
    <dbReference type="NCBI Taxonomy" id="6523"/>
    <lineage>
        <taxon>Eukaryota</taxon>
        <taxon>Metazoa</taxon>
        <taxon>Spiralia</taxon>
        <taxon>Lophotrochozoa</taxon>
        <taxon>Mollusca</taxon>
        <taxon>Gastropoda</taxon>
        <taxon>Heterobranchia</taxon>
        <taxon>Euthyneura</taxon>
        <taxon>Panpulmonata</taxon>
        <taxon>Hygrophila</taxon>
        <taxon>Lymnaeoidea</taxon>
        <taxon>Lymnaeidae</taxon>
        <taxon>Lymnaea</taxon>
    </lineage>
</organism>
<protein>
    <recommendedName>
        <fullName evidence="4">Saposin B-type domain-containing protein</fullName>
    </recommendedName>
</protein>
<evidence type="ECO:0008006" key="4">
    <source>
        <dbReference type="Google" id="ProtNLM"/>
    </source>
</evidence>
<dbReference type="Proteomes" id="UP001497497">
    <property type="component" value="Unassembled WGS sequence"/>
</dbReference>
<proteinExistence type="predicted"/>
<sequence>MAVFLMIYIPCLLLLEPCLTTAGRSKDSMTEQEKEDWKKMEDMLQKEMQKTRQKYARKSDTCQQQQTMETRMLMPSSEDETFEDVFKAHLCKQCKEVAKKLEKGMTSADKRKRYGRHLGEDEVTELSYKICDKKVEDMKTLCKELVEKNEETFFERYQVGPEFGLEEKICQAKCNGTKEHDEL</sequence>